<organism evidence="7 8">
    <name type="scientific">Saccharomonospora marina XMU15</name>
    <dbReference type="NCBI Taxonomy" id="882083"/>
    <lineage>
        <taxon>Bacteria</taxon>
        <taxon>Bacillati</taxon>
        <taxon>Actinomycetota</taxon>
        <taxon>Actinomycetes</taxon>
        <taxon>Pseudonocardiales</taxon>
        <taxon>Pseudonocardiaceae</taxon>
        <taxon>Saccharomonospora</taxon>
    </lineage>
</organism>
<dbReference type="STRING" id="882083.SacmaDRAFT_5630"/>
<dbReference type="InterPro" id="IPR006963">
    <property type="entry name" value="Mopterin_OxRdtase_4Fe-4S_dom"/>
</dbReference>
<dbReference type="GO" id="GO:0043546">
    <property type="term" value="F:molybdopterin cofactor binding"/>
    <property type="evidence" value="ECO:0007669"/>
    <property type="project" value="InterPro"/>
</dbReference>
<dbReference type="InterPro" id="IPR009010">
    <property type="entry name" value="Asp_de-COase-like_dom_sf"/>
</dbReference>
<dbReference type="Gene3D" id="3.40.50.740">
    <property type="match status" value="1"/>
</dbReference>
<evidence type="ECO:0000256" key="2">
    <source>
        <dbReference type="ARBA" id="ARBA00022723"/>
    </source>
</evidence>
<dbReference type="SMART" id="SM00926">
    <property type="entry name" value="Molybdop_Fe4S4"/>
    <property type="match status" value="1"/>
</dbReference>
<dbReference type="GO" id="GO:0016491">
    <property type="term" value="F:oxidoreductase activity"/>
    <property type="evidence" value="ECO:0007669"/>
    <property type="project" value="UniProtKB-KW"/>
</dbReference>
<dbReference type="eggNOG" id="COG0243">
    <property type="taxonomic scope" value="Bacteria"/>
</dbReference>
<dbReference type="Pfam" id="PF00384">
    <property type="entry name" value="Molybdopterin"/>
    <property type="match status" value="1"/>
</dbReference>
<dbReference type="SUPFAM" id="SSF50692">
    <property type="entry name" value="ADC-like"/>
    <property type="match status" value="1"/>
</dbReference>
<dbReference type="HOGENOM" id="CLU_000422_13_3_11"/>
<dbReference type="Pfam" id="PF04879">
    <property type="entry name" value="Molybdop_Fe4S4"/>
    <property type="match status" value="1"/>
</dbReference>
<keyword evidence="5" id="KW-0411">Iron-sulfur</keyword>
<dbReference type="Gene3D" id="3.40.228.10">
    <property type="entry name" value="Dimethylsulfoxide Reductase, domain 2"/>
    <property type="match status" value="1"/>
</dbReference>
<keyword evidence="2" id="KW-0479">Metal-binding</keyword>
<evidence type="ECO:0000256" key="5">
    <source>
        <dbReference type="ARBA" id="ARBA00023014"/>
    </source>
</evidence>
<feature type="domain" description="4Fe-4S Mo/W bis-MGD-type" evidence="6">
    <location>
        <begin position="11"/>
        <end position="67"/>
    </location>
</feature>
<gene>
    <name evidence="7" type="ORF">SacmaDRAFT_5630</name>
</gene>
<evidence type="ECO:0000256" key="3">
    <source>
        <dbReference type="ARBA" id="ARBA00023002"/>
    </source>
</evidence>
<sequence length="727" mass="77739">MWPLVYHDGVMATAHITCPLCEATCGLSVTVENGTVTDVRGDAEDVFSHGYICPKGASLGALHHDPDRLRAPLVKRAGRFTEVSWDEAFAEIDARLPALLNDHGRDAVAVYAGNPSVHNVSSALYSRALFKAIGTRNVYTASTVDQMPKHFSCGYLFGDPFSIPVPDLDRTRHLLILGANPLVSNGSLMTAADVRGRLRAIQRRGGKIVVVDPCRTRTARLADEHHRIRPGTDAALLFALVQVIFTENLVRLGRLEEHVNGLERLAELAAPFTPEVVAPLSGIDAGAIRELARELARADRAAVYGRIGTTAQPFGTLTSWLIDVLNVLTGNLDSEGGAMFPLAAAGQVNSSGGRSKPFTAGRWRSRVRGYPEVFGELPVAALAEEITTPGDGQIRALLTVAGNPCLSGPNAAKLSEALAELDFMVSVDVYVNETTRHADVILPGPSPLMRPHYDVALYQLAVRNVANWTPPALPSDQPQEWQTLLRLTGIVTGQGPDADIEALDELVAADTARRAGLDPTVAGERNGPQRLLDLMLRAGPYELTLADLEAAPHGVDLGPLRPRLPDILCTASKKIELAAEPIVSDVGRLVAELGEKPDDRLVLIGRRQLHSNNSWMHNLPPLVRGSNRCTAQVHPDDAQRLGLTEGGTATFTTRTGKVSATVELTDDVRPGVVSIPHGWGHDVEGLRTAVATAHAGVNSNLLSDDRLLDVLSGTAALNGIPVDVTPG</sequence>
<dbReference type="Gene3D" id="2.20.25.90">
    <property type="entry name" value="ADC-like domains"/>
    <property type="match status" value="1"/>
</dbReference>
<keyword evidence="8" id="KW-1185">Reference proteome</keyword>
<dbReference type="InterPro" id="IPR006656">
    <property type="entry name" value="Mopterin_OxRdtase"/>
</dbReference>
<keyword evidence="3" id="KW-0560">Oxidoreductase</keyword>
<dbReference type="InterPro" id="IPR006657">
    <property type="entry name" value="MoPterin_dinucl-bd_dom"/>
</dbReference>
<name>H5XB16_9PSEU</name>
<protein>
    <submittedName>
        <fullName evidence="7">Anaerobic dehydrogenase, typically selenocysteine-containing</fullName>
    </submittedName>
</protein>
<dbReference type="PANTHER" id="PTHR43105">
    <property type="entry name" value="RESPIRATORY NITRATE REDUCTASE"/>
    <property type="match status" value="1"/>
</dbReference>
<keyword evidence="1" id="KW-0004">4Fe-4S</keyword>
<dbReference type="AlphaFoldDB" id="H5XB16"/>
<dbReference type="InterPro" id="IPR050123">
    <property type="entry name" value="Prok_molybdopt-oxidoreductase"/>
</dbReference>
<evidence type="ECO:0000313" key="8">
    <source>
        <dbReference type="Proteomes" id="UP000004926"/>
    </source>
</evidence>
<evidence type="ECO:0000259" key="6">
    <source>
        <dbReference type="PROSITE" id="PS51669"/>
    </source>
</evidence>
<dbReference type="Pfam" id="PF01568">
    <property type="entry name" value="Molydop_binding"/>
    <property type="match status" value="1"/>
</dbReference>
<keyword evidence="4" id="KW-0408">Iron</keyword>
<dbReference type="Gene3D" id="2.40.40.20">
    <property type="match status" value="1"/>
</dbReference>
<dbReference type="GO" id="GO:0046872">
    <property type="term" value="F:metal ion binding"/>
    <property type="evidence" value="ECO:0007669"/>
    <property type="project" value="UniProtKB-KW"/>
</dbReference>
<evidence type="ECO:0000256" key="1">
    <source>
        <dbReference type="ARBA" id="ARBA00022485"/>
    </source>
</evidence>
<evidence type="ECO:0000256" key="4">
    <source>
        <dbReference type="ARBA" id="ARBA00023004"/>
    </source>
</evidence>
<dbReference type="GO" id="GO:0051539">
    <property type="term" value="F:4 iron, 4 sulfur cluster binding"/>
    <property type="evidence" value="ECO:0007669"/>
    <property type="project" value="UniProtKB-KW"/>
</dbReference>
<dbReference type="PANTHER" id="PTHR43105:SF9">
    <property type="entry name" value="NADPH-FE(3+) OXIDOREDUCTASE SUBUNIT ALPHA"/>
    <property type="match status" value="1"/>
</dbReference>
<reference evidence="7 8" key="1">
    <citation type="journal article" date="2012" name="Stand. Genomic Sci.">
        <title>Genome sequence of the ocean sediment bacterium Saccharomonospora marina type strain (XMU15(T)).</title>
        <authorList>
            <person name="Klenk H.P."/>
            <person name="Lu M."/>
            <person name="Lucas S."/>
            <person name="Lapidus A."/>
            <person name="Copeland A."/>
            <person name="Pitluck S."/>
            <person name="Goodwin L.A."/>
            <person name="Han C."/>
            <person name="Tapia R."/>
            <person name="Brambilla E.M."/>
            <person name="Potter G."/>
            <person name="Land M."/>
            <person name="Ivanova N."/>
            <person name="Rohde M."/>
            <person name="Goker M."/>
            <person name="Detter J.C."/>
            <person name="Li W.J."/>
            <person name="Kyrpides N.C."/>
            <person name="Woyke T."/>
        </authorList>
    </citation>
    <scope>NUCLEOTIDE SEQUENCE [LARGE SCALE GENOMIC DNA]</scope>
    <source>
        <strain evidence="7 8">XMU15</strain>
    </source>
</reference>
<dbReference type="PROSITE" id="PS51669">
    <property type="entry name" value="4FE4S_MOW_BIS_MGD"/>
    <property type="match status" value="1"/>
</dbReference>
<accession>H5XB16</accession>
<evidence type="ECO:0000313" key="7">
    <source>
        <dbReference type="EMBL" id="EHR53746.1"/>
    </source>
</evidence>
<dbReference type="GO" id="GO:0016020">
    <property type="term" value="C:membrane"/>
    <property type="evidence" value="ECO:0007669"/>
    <property type="project" value="TreeGrafter"/>
</dbReference>
<dbReference type="EMBL" id="CM001439">
    <property type="protein sequence ID" value="EHR53746.1"/>
    <property type="molecule type" value="Genomic_DNA"/>
</dbReference>
<proteinExistence type="predicted"/>
<dbReference type="SUPFAM" id="SSF53706">
    <property type="entry name" value="Formate dehydrogenase/DMSO reductase, domains 1-3"/>
    <property type="match status" value="1"/>
</dbReference>
<dbReference type="Proteomes" id="UP000004926">
    <property type="component" value="Chromosome"/>
</dbReference>